<name>A0ABS9VEU2_9BACT</name>
<comment type="caution">
    <text evidence="1">The sequence shown here is derived from an EMBL/GenBank/DDBJ whole genome shotgun (WGS) entry which is preliminary data.</text>
</comment>
<evidence type="ECO:0000313" key="1">
    <source>
        <dbReference type="EMBL" id="MCH7414928.1"/>
    </source>
</evidence>
<proteinExistence type="predicted"/>
<keyword evidence="2" id="KW-1185">Reference proteome</keyword>
<sequence length="114" mass="12630">MKNPEVLEKGKVHIIIEIIEYIPNAVVSKTIIKKTTGNVTATSMALGEELGEKTTPFDTYVQIIDGTAEVKIEDKTFYLNLGEGIVIPAHSKHSFTANEQFKMITTVIKSGYEE</sequence>
<dbReference type="RefSeq" id="WP_241413741.1">
    <property type="nucleotide sequence ID" value="NZ_JAKZGO010000015.1"/>
</dbReference>
<reference evidence="1" key="1">
    <citation type="submission" date="2022-03" db="EMBL/GenBank/DDBJ databases">
        <title>De novo assembled genomes of Belliella spp. (Cyclobacteriaceae) strains.</title>
        <authorList>
            <person name="Szabo A."/>
            <person name="Korponai K."/>
            <person name="Felfoldi T."/>
        </authorList>
    </citation>
    <scope>NUCLEOTIDE SEQUENCE</scope>
    <source>
        <strain evidence="1">DSM 111903</strain>
    </source>
</reference>
<dbReference type="PANTHER" id="PTHR37694">
    <property type="entry name" value="SLR8022 PROTEIN"/>
    <property type="match status" value="1"/>
</dbReference>
<dbReference type="EMBL" id="JAKZGO010000015">
    <property type="protein sequence ID" value="MCH7414928.1"/>
    <property type="molecule type" value="Genomic_DNA"/>
</dbReference>
<dbReference type="InterPro" id="IPR011051">
    <property type="entry name" value="RmlC_Cupin_sf"/>
</dbReference>
<dbReference type="SUPFAM" id="SSF51182">
    <property type="entry name" value="RmlC-like cupins"/>
    <property type="match status" value="1"/>
</dbReference>
<organism evidence="1 2">
    <name type="scientific">Belliella alkalica</name>
    <dbReference type="NCBI Taxonomy" id="1730871"/>
    <lineage>
        <taxon>Bacteria</taxon>
        <taxon>Pseudomonadati</taxon>
        <taxon>Bacteroidota</taxon>
        <taxon>Cytophagia</taxon>
        <taxon>Cytophagales</taxon>
        <taxon>Cyclobacteriaceae</taxon>
        <taxon>Belliella</taxon>
    </lineage>
</organism>
<dbReference type="CDD" id="cd02230">
    <property type="entry name" value="cupin_HP0902-like"/>
    <property type="match status" value="1"/>
</dbReference>
<dbReference type="PANTHER" id="PTHR37694:SF1">
    <property type="entry name" value="SLR8022 PROTEIN"/>
    <property type="match status" value="1"/>
</dbReference>
<gene>
    <name evidence="1" type="ORF">MM213_15615</name>
</gene>
<protein>
    <submittedName>
        <fullName evidence="1">Cupin domain-containing protein</fullName>
    </submittedName>
</protein>
<dbReference type="InterPro" id="IPR014710">
    <property type="entry name" value="RmlC-like_jellyroll"/>
</dbReference>
<accession>A0ABS9VEU2</accession>
<dbReference type="Proteomes" id="UP001165430">
    <property type="component" value="Unassembled WGS sequence"/>
</dbReference>
<evidence type="ECO:0000313" key="2">
    <source>
        <dbReference type="Proteomes" id="UP001165430"/>
    </source>
</evidence>
<dbReference type="Gene3D" id="2.60.120.10">
    <property type="entry name" value="Jelly Rolls"/>
    <property type="match status" value="1"/>
</dbReference>